<dbReference type="AlphaFoldDB" id="A0A0P0Z3Z7"/>
<dbReference type="OrthoDB" id="8396467at2"/>
<name>A0A0P0Z3Z7_9HYPH</name>
<protein>
    <submittedName>
        <fullName evidence="1">Uncharacterized protein</fullName>
    </submittedName>
</protein>
<organism evidence="1">
    <name type="scientific">Aureimonas frigidaquae</name>
    <dbReference type="NCBI Taxonomy" id="424757"/>
    <lineage>
        <taxon>Bacteria</taxon>
        <taxon>Pseudomonadati</taxon>
        <taxon>Pseudomonadota</taxon>
        <taxon>Alphaproteobacteria</taxon>
        <taxon>Hyphomicrobiales</taxon>
        <taxon>Aurantimonadaceae</taxon>
        <taxon>Aureimonas</taxon>
    </lineage>
</organism>
<proteinExistence type="predicted"/>
<evidence type="ECO:0000313" key="1">
    <source>
        <dbReference type="EMBL" id="BAT28723.1"/>
    </source>
</evidence>
<dbReference type="EMBL" id="LC066377">
    <property type="protein sequence ID" value="BAT28723.1"/>
    <property type="molecule type" value="Genomic_DNA"/>
</dbReference>
<dbReference type="RefSeq" id="WP_062225692.1">
    <property type="nucleotide sequence ID" value="NZ_BBWR01000002.1"/>
</dbReference>
<sequence>MTNLDDEDLSELERRMRAKLFAVSSRRIGHSVLSEDDQRIARRLIGADNAARIANAKEGRRVRLAPVITTVEYYWVRTGDLRPDEWRIDVKVNHRREEQFQGIDPDELEGRLAEYRRRNIAPKLILLEGQQNRGAKAR</sequence>
<reference evidence="1" key="1">
    <citation type="journal article" date="2015" name="Proc. Natl. Acad. Sci. U.S.A.">
        <title>Bacterial clade with the ribosomal RNA operon on a small plasmid rather than the chromosome.</title>
        <authorList>
            <person name="Anda M."/>
            <person name="Ohtsubo Y."/>
            <person name="Okubo T."/>
            <person name="Sugawara M."/>
            <person name="Nagata Y."/>
            <person name="Tsuda M."/>
            <person name="Minamisawa K."/>
            <person name="Mitsui H."/>
        </authorList>
    </citation>
    <scope>NUCLEOTIDE SEQUENCE</scope>
    <source>
        <strain evidence="1">JCM 14755</strain>
    </source>
</reference>
<accession>A0A0P0Z3Z7</accession>